<name>A0A7K1SFD2_9BACT</name>
<dbReference type="GO" id="GO:0004725">
    <property type="term" value="F:protein tyrosine phosphatase activity"/>
    <property type="evidence" value="ECO:0007669"/>
    <property type="project" value="UniProtKB-EC"/>
</dbReference>
<evidence type="ECO:0000256" key="4">
    <source>
        <dbReference type="ARBA" id="ARBA00051722"/>
    </source>
</evidence>
<dbReference type="AlphaFoldDB" id="A0A7K1SFD2"/>
<dbReference type="Proteomes" id="UP000436006">
    <property type="component" value="Unassembled WGS sequence"/>
</dbReference>
<dbReference type="InterPro" id="IPR016195">
    <property type="entry name" value="Pol/histidinol_Pase-like"/>
</dbReference>
<proteinExistence type="inferred from homology"/>
<dbReference type="SUPFAM" id="SSF89550">
    <property type="entry name" value="PHP domain-like"/>
    <property type="match status" value="1"/>
</dbReference>
<evidence type="ECO:0000256" key="3">
    <source>
        <dbReference type="ARBA" id="ARBA00022801"/>
    </source>
</evidence>
<evidence type="ECO:0000256" key="2">
    <source>
        <dbReference type="ARBA" id="ARBA00013064"/>
    </source>
</evidence>
<dbReference type="Pfam" id="PF19567">
    <property type="entry name" value="CpsB_CapC"/>
    <property type="match status" value="1"/>
</dbReference>
<organism evidence="5 6">
    <name type="scientific">Spirosoma arboris</name>
    <dbReference type="NCBI Taxonomy" id="2682092"/>
    <lineage>
        <taxon>Bacteria</taxon>
        <taxon>Pseudomonadati</taxon>
        <taxon>Bacteroidota</taxon>
        <taxon>Cytophagia</taxon>
        <taxon>Cytophagales</taxon>
        <taxon>Cytophagaceae</taxon>
        <taxon>Spirosoma</taxon>
    </lineage>
</organism>
<comment type="catalytic activity">
    <reaction evidence="4">
        <text>O-phospho-L-tyrosyl-[protein] + H2O = L-tyrosyl-[protein] + phosphate</text>
        <dbReference type="Rhea" id="RHEA:10684"/>
        <dbReference type="Rhea" id="RHEA-COMP:10136"/>
        <dbReference type="Rhea" id="RHEA-COMP:20101"/>
        <dbReference type="ChEBI" id="CHEBI:15377"/>
        <dbReference type="ChEBI" id="CHEBI:43474"/>
        <dbReference type="ChEBI" id="CHEBI:46858"/>
        <dbReference type="ChEBI" id="CHEBI:61978"/>
        <dbReference type="EC" id="3.1.3.48"/>
    </reaction>
</comment>
<keyword evidence="6" id="KW-1185">Reference proteome</keyword>
<dbReference type="Gene3D" id="3.20.20.140">
    <property type="entry name" value="Metal-dependent hydrolases"/>
    <property type="match status" value="1"/>
</dbReference>
<evidence type="ECO:0000313" key="5">
    <source>
        <dbReference type="EMBL" id="MVM32525.1"/>
    </source>
</evidence>
<comment type="caution">
    <text evidence="5">The sequence shown here is derived from an EMBL/GenBank/DDBJ whole genome shotgun (WGS) entry which is preliminary data.</text>
</comment>
<evidence type="ECO:0000256" key="1">
    <source>
        <dbReference type="ARBA" id="ARBA00005750"/>
    </source>
</evidence>
<evidence type="ECO:0000313" key="6">
    <source>
        <dbReference type="Proteomes" id="UP000436006"/>
    </source>
</evidence>
<dbReference type="PANTHER" id="PTHR39181:SF1">
    <property type="entry name" value="TYROSINE-PROTEIN PHOSPHATASE YWQE"/>
    <property type="match status" value="1"/>
</dbReference>
<protein>
    <recommendedName>
        <fullName evidence="2">protein-tyrosine-phosphatase</fullName>
        <ecNumber evidence="2">3.1.3.48</ecNumber>
    </recommendedName>
</protein>
<sequence length="253" mass="29232">MTNPVLVWLKNQFTPKEAVDTLTPCFWQTDLHSHLIPGIDDGVKTIDQSLTCIRQLAEWGIRKIITSPHVSQEQYPNDSATILQGRDLLQREVDSAAIPIRIEVAAEYMLDNFFLERLDTTPLLSFGVERYLLIETGWLARPLLLDEMIFRIQTSGYTPVLAHPERYSYYINDTEGLQRLRDQGCLMQLNWMSLTGRYGNHVKTQAKLILKNKWADFIGSDLHRPEDLPALQALFSSQFYELLNQQPLRNRTL</sequence>
<comment type="similarity">
    <text evidence="1">Belongs to the metallo-dependent hydrolases superfamily. CpsB/CapC family.</text>
</comment>
<keyword evidence="3" id="KW-0378">Hydrolase</keyword>
<accession>A0A7K1SFD2</accession>
<dbReference type="RefSeq" id="WP_157587258.1">
    <property type="nucleotide sequence ID" value="NZ_WPIN01000008.1"/>
</dbReference>
<dbReference type="EMBL" id="WPIN01000008">
    <property type="protein sequence ID" value="MVM32525.1"/>
    <property type="molecule type" value="Genomic_DNA"/>
</dbReference>
<dbReference type="EC" id="3.1.3.48" evidence="2"/>
<reference evidence="5 6" key="1">
    <citation type="submission" date="2019-12" db="EMBL/GenBank/DDBJ databases">
        <title>Spirosoma sp. HMF4905 genome sequencing and assembly.</title>
        <authorList>
            <person name="Kang H."/>
            <person name="Cha I."/>
            <person name="Kim H."/>
            <person name="Joh K."/>
        </authorList>
    </citation>
    <scope>NUCLEOTIDE SEQUENCE [LARGE SCALE GENOMIC DNA]</scope>
    <source>
        <strain evidence="5 6">HMF4905</strain>
    </source>
</reference>
<dbReference type="PANTHER" id="PTHR39181">
    <property type="entry name" value="TYROSINE-PROTEIN PHOSPHATASE YWQE"/>
    <property type="match status" value="1"/>
</dbReference>
<dbReference type="GO" id="GO:0030145">
    <property type="term" value="F:manganese ion binding"/>
    <property type="evidence" value="ECO:0007669"/>
    <property type="project" value="InterPro"/>
</dbReference>
<dbReference type="InterPro" id="IPR016667">
    <property type="entry name" value="Caps_polysacc_synth_CpsB/CapC"/>
</dbReference>
<gene>
    <name evidence="5" type="ORF">GO755_20965</name>
</gene>